<keyword evidence="4 9" id="KW-0156">Chromatin regulator</keyword>
<dbReference type="InterPro" id="IPR015418">
    <property type="entry name" value="Eaf6"/>
</dbReference>
<feature type="compositionally biased region" description="Polar residues" evidence="10">
    <location>
        <begin position="9"/>
        <end position="20"/>
    </location>
</feature>
<keyword evidence="5 9" id="KW-0805">Transcription regulation</keyword>
<dbReference type="PANTHER" id="PTHR13476">
    <property type="entry name" value="CHROMATIN MODIFICATION-RELATED PROTEIN MEAF6"/>
    <property type="match status" value="1"/>
</dbReference>
<dbReference type="GO" id="GO:0035267">
    <property type="term" value="C:NuA4 histone acetyltransferase complex"/>
    <property type="evidence" value="ECO:0007669"/>
    <property type="project" value="UniProtKB-UniRule"/>
</dbReference>
<feature type="non-terminal residue" evidence="11">
    <location>
        <position position="85"/>
    </location>
</feature>
<keyword evidence="9" id="KW-0234">DNA repair</keyword>
<accession>A0A6A6GUN9</accession>
<evidence type="ECO:0000256" key="3">
    <source>
        <dbReference type="ARBA" id="ARBA00018504"/>
    </source>
</evidence>
<evidence type="ECO:0000256" key="6">
    <source>
        <dbReference type="ARBA" id="ARBA00023054"/>
    </source>
</evidence>
<evidence type="ECO:0000256" key="8">
    <source>
        <dbReference type="ARBA" id="ARBA00023242"/>
    </source>
</evidence>
<name>A0A6A6GUN9_VIRVR</name>
<comment type="similarity">
    <text evidence="2 9">Belongs to the EAF6 family.</text>
</comment>
<sequence>MAENAPPGSASNTSNDNSTRGMPHYDKLRSNLRDTLAKKRALDAKVAQLDDLILTHETAYLEETSAAGNIIRGFDNYIKAATTTG</sequence>
<evidence type="ECO:0000256" key="1">
    <source>
        <dbReference type="ARBA" id="ARBA00004123"/>
    </source>
</evidence>
<evidence type="ECO:0000256" key="5">
    <source>
        <dbReference type="ARBA" id="ARBA00023015"/>
    </source>
</evidence>
<evidence type="ECO:0000256" key="4">
    <source>
        <dbReference type="ARBA" id="ARBA00022853"/>
    </source>
</evidence>
<keyword evidence="8 9" id="KW-0539">Nucleus</keyword>
<protein>
    <recommendedName>
        <fullName evidence="3 9">Chromatin modification-related protein EAF6</fullName>
    </recommendedName>
</protein>
<dbReference type="AlphaFoldDB" id="A0A6A6GUN9"/>
<comment type="function">
    <text evidence="9">Component of the NuA4 histone acetyltransferase complex which is involved in transcriptional activation of selected genes principally by acetylation of nucleosomal histone H4 and H2A. The NuA4 complex is also involved in DNA repair.</text>
</comment>
<evidence type="ECO:0000256" key="7">
    <source>
        <dbReference type="ARBA" id="ARBA00023163"/>
    </source>
</evidence>
<dbReference type="EMBL" id="ML991872">
    <property type="protein sequence ID" value="KAF2229200.1"/>
    <property type="molecule type" value="Genomic_DNA"/>
</dbReference>
<comment type="subcellular location">
    <subcellularLocation>
        <location evidence="1 9">Nucleus</location>
    </subcellularLocation>
</comment>
<proteinExistence type="inferred from homology"/>
<evidence type="ECO:0000313" key="12">
    <source>
        <dbReference type="Proteomes" id="UP000800092"/>
    </source>
</evidence>
<evidence type="ECO:0000256" key="2">
    <source>
        <dbReference type="ARBA" id="ARBA00010916"/>
    </source>
</evidence>
<dbReference type="GO" id="GO:0005634">
    <property type="term" value="C:nucleus"/>
    <property type="evidence" value="ECO:0007669"/>
    <property type="project" value="UniProtKB-SubCell"/>
</dbReference>
<keyword evidence="9" id="KW-0227">DNA damage</keyword>
<keyword evidence="6" id="KW-0175">Coiled coil</keyword>
<dbReference type="OrthoDB" id="440324at2759"/>
<keyword evidence="12" id="KW-1185">Reference proteome</keyword>
<comment type="subunit">
    <text evidence="9">Component of the NuA4 histone acetyltransferase complex.</text>
</comment>
<reference evidence="11" key="1">
    <citation type="journal article" date="2020" name="Stud. Mycol.">
        <title>101 Dothideomycetes genomes: a test case for predicting lifestyles and emergence of pathogens.</title>
        <authorList>
            <person name="Haridas S."/>
            <person name="Albert R."/>
            <person name="Binder M."/>
            <person name="Bloem J."/>
            <person name="Labutti K."/>
            <person name="Salamov A."/>
            <person name="Andreopoulos B."/>
            <person name="Baker S."/>
            <person name="Barry K."/>
            <person name="Bills G."/>
            <person name="Bluhm B."/>
            <person name="Cannon C."/>
            <person name="Castanera R."/>
            <person name="Culley D."/>
            <person name="Daum C."/>
            <person name="Ezra D."/>
            <person name="Gonzalez J."/>
            <person name="Henrissat B."/>
            <person name="Kuo A."/>
            <person name="Liang C."/>
            <person name="Lipzen A."/>
            <person name="Lutzoni F."/>
            <person name="Magnuson J."/>
            <person name="Mondo S."/>
            <person name="Nolan M."/>
            <person name="Ohm R."/>
            <person name="Pangilinan J."/>
            <person name="Park H.-J."/>
            <person name="Ramirez L."/>
            <person name="Alfaro M."/>
            <person name="Sun H."/>
            <person name="Tritt A."/>
            <person name="Yoshinaga Y."/>
            <person name="Zwiers L.-H."/>
            <person name="Turgeon B."/>
            <person name="Goodwin S."/>
            <person name="Spatafora J."/>
            <person name="Crous P."/>
            <person name="Grigoriev I."/>
        </authorList>
    </citation>
    <scope>NUCLEOTIDE SEQUENCE</scope>
    <source>
        <strain evidence="11">Tuck. ex Michener</strain>
    </source>
</reference>
<organism evidence="11 12">
    <name type="scientific">Viridothelium virens</name>
    <name type="common">Speckled blister lichen</name>
    <name type="synonym">Trypethelium virens</name>
    <dbReference type="NCBI Taxonomy" id="1048519"/>
    <lineage>
        <taxon>Eukaryota</taxon>
        <taxon>Fungi</taxon>
        <taxon>Dikarya</taxon>
        <taxon>Ascomycota</taxon>
        <taxon>Pezizomycotina</taxon>
        <taxon>Dothideomycetes</taxon>
        <taxon>Dothideomycetes incertae sedis</taxon>
        <taxon>Trypetheliales</taxon>
        <taxon>Trypetheliaceae</taxon>
        <taxon>Viridothelium</taxon>
    </lineage>
</organism>
<evidence type="ECO:0000256" key="9">
    <source>
        <dbReference type="RuleBase" id="RU368022"/>
    </source>
</evidence>
<dbReference type="GO" id="GO:0006281">
    <property type="term" value="P:DNA repair"/>
    <property type="evidence" value="ECO:0007669"/>
    <property type="project" value="UniProtKB-UniRule"/>
</dbReference>
<dbReference type="GO" id="GO:0006325">
    <property type="term" value="P:chromatin organization"/>
    <property type="evidence" value="ECO:0007669"/>
    <property type="project" value="UniProtKB-KW"/>
</dbReference>
<gene>
    <name evidence="11" type="ORF">EV356DRAFT_437121</name>
</gene>
<evidence type="ECO:0000256" key="10">
    <source>
        <dbReference type="SAM" id="MobiDB-lite"/>
    </source>
</evidence>
<dbReference type="Pfam" id="PF09340">
    <property type="entry name" value="NuA4"/>
    <property type="match status" value="1"/>
</dbReference>
<dbReference type="Proteomes" id="UP000800092">
    <property type="component" value="Unassembled WGS sequence"/>
</dbReference>
<keyword evidence="7 9" id="KW-0804">Transcription</keyword>
<feature type="region of interest" description="Disordered" evidence="10">
    <location>
        <begin position="1"/>
        <end position="26"/>
    </location>
</feature>
<evidence type="ECO:0000313" key="11">
    <source>
        <dbReference type="EMBL" id="KAF2229200.1"/>
    </source>
</evidence>